<dbReference type="EMBL" id="LUCM01011080">
    <property type="protein sequence ID" value="KAA0184469.1"/>
    <property type="molecule type" value="Genomic_DNA"/>
</dbReference>
<dbReference type="PROSITE" id="PS50157">
    <property type="entry name" value="ZINC_FINGER_C2H2_2"/>
    <property type="match status" value="1"/>
</dbReference>
<sequence length="558" mass="62197">MDCFFPFPLAEKAKHNLNYMSDFTGPLDLRLQNEQLYSACEDERQISPKLKRTSDCDTADGLKRPRPAEQHNSYFCPTSITAEVFICPVCRSQSNSLMSFIEHMATHVGKPSDSERKNCSPQSKRSLQAVRCKPSVTTNTRTSISPSDPRTRPCTNHPRQISPTNKQEMGARNRDAYHTCSLCSNDLPYSSIWELVSHVQNTHLRCCYECDSCGYQFAEKLDGLDHIFAVHFESSSVATGALTRSQIKTVDRRTPLYRSAGTKLSASIYSNGCQLNKQNVPTDRSLQINEQQNIAGDRAEGSIIWSDPDSRKNSTALLSYLSVQTQAMDLISQLLWLTALKSNTNDGGCISNVNNNCNSTDEKCGVQEMKLPSAIPPSLPMGRLSCDSPDDIETKKNNDKISNNKIDSNEPINSPTSIRGYCLRPQPPDSDSLYVKTGQAMISDYQNDKSAKHIITTIQNSMPKTLGSARSCKRDAEQMAEEPIEPIANLLCLFRNCSPLLSSHPVRSLLPAELASRLDSIEAAKLCHLCLREFPDEMSVLRHQVELHSFNEEPTDVT</sequence>
<comment type="caution">
    <text evidence="4">The sequence shown here is derived from an EMBL/GenBank/DDBJ whole genome shotgun (WGS) entry which is preliminary data.</text>
</comment>
<dbReference type="Proteomes" id="UP000728185">
    <property type="component" value="Unassembled WGS sequence"/>
</dbReference>
<feature type="region of interest" description="Disordered" evidence="2">
    <location>
        <begin position="375"/>
        <end position="421"/>
    </location>
</feature>
<feature type="region of interest" description="Disordered" evidence="2">
    <location>
        <begin position="109"/>
        <end position="172"/>
    </location>
</feature>
<feature type="compositionally biased region" description="Polar residues" evidence="2">
    <location>
        <begin position="135"/>
        <end position="167"/>
    </location>
</feature>
<proteinExistence type="predicted"/>
<protein>
    <recommendedName>
        <fullName evidence="3">C2H2-type domain-containing protein</fullName>
    </recommendedName>
</protein>
<reference evidence="4" key="1">
    <citation type="submission" date="2019-05" db="EMBL/GenBank/DDBJ databases">
        <title>Annotation for the trematode Fasciolopsis buski.</title>
        <authorList>
            <person name="Choi Y.-J."/>
        </authorList>
    </citation>
    <scope>NUCLEOTIDE SEQUENCE</scope>
    <source>
        <strain evidence="4">HT</strain>
        <tissue evidence="4">Whole worm</tissue>
    </source>
</reference>
<dbReference type="InterPro" id="IPR013087">
    <property type="entry name" value="Znf_C2H2_type"/>
</dbReference>
<keyword evidence="1" id="KW-0863">Zinc-finger</keyword>
<gene>
    <name evidence="4" type="ORF">FBUS_09566</name>
</gene>
<evidence type="ECO:0000313" key="5">
    <source>
        <dbReference type="Proteomes" id="UP000728185"/>
    </source>
</evidence>
<dbReference type="OrthoDB" id="6244899at2759"/>
<evidence type="ECO:0000256" key="2">
    <source>
        <dbReference type="SAM" id="MobiDB-lite"/>
    </source>
</evidence>
<keyword evidence="5" id="KW-1185">Reference proteome</keyword>
<dbReference type="PROSITE" id="PS00028">
    <property type="entry name" value="ZINC_FINGER_C2H2_1"/>
    <property type="match status" value="2"/>
</dbReference>
<evidence type="ECO:0000259" key="3">
    <source>
        <dbReference type="PROSITE" id="PS50157"/>
    </source>
</evidence>
<dbReference type="AlphaFoldDB" id="A0A8E0RKL7"/>
<evidence type="ECO:0000313" key="4">
    <source>
        <dbReference type="EMBL" id="KAA0184469.1"/>
    </source>
</evidence>
<keyword evidence="1" id="KW-0479">Metal-binding</keyword>
<dbReference type="SMART" id="SM00355">
    <property type="entry name" value="ZnF_C2H2"/>
    <property type="match status" value="4"/>
</dbReference>
<feature type="domain" description="C2H2-type" evidence="3">
    <location>
        <begin position="208"/>
        <end position="236"/>
    </location>
</feature>
<accession>A0A8E0RKL7</accession>
<dbReference type="GO" id="GO:0008270">
    <property type="term" value="F:zinc ion binding"/>
    <property type="evidence" value="ECO:0007669"/>
    <property type="project" value="UniProtKB-KW"/>
</dbReference>
<organism evidence="4 5">
    <name type="scientific">Fasciolopsis buskii</name>
    <dbReference type="NCBI Taxonomy" id="27845"/>
    <lineage>
        <taxon>Eukaryota</taxon>
        <taxon>Metazoa</taxon>
        <taxon>Spiralia</taxon>
        <taxon>Lophotrochozoa</taxon>
        <taxon>Platyhelminthes</taxon>
        <taxon>Trematoda</taxon>
        <taxon>Digenea</taxon>
        <taxon>Plagiorchiida</taxon>
        <taxon>Echinostomata</taxon>
        <taxon>Echinostomatoidea</taxon>
        <taxon>Fasciolidae</taxon>
        <taxon>Fasciolopsis</taxon>
    </lineage>
</organism>
<name>A0A8E0RKL7_9TREM</name>
<evidence type="ECO:0000256" key="1">
    <source>
        <dbReference type="PROSITE-ProRule" id="PRU00042"/>
    </source>
</evidence>
<keyword evidence="1" id="KW-0862">Zinc</keyword>